<protein>
    <recommendedName>
        <fullName evidence="1">Phage ABA sandwich domain-containing protein</fullName>
    </recommendedName>
</protein>
<feature type="domain" description="Phage ABA sandwich" evidence="1">
    <location>
        <begin position="9"/>
        <end position="117"/>
    </location>
</feature>
<gene>
    <name evidence="2" type="ORF">AT268_31560</name>
</gene>
<dbReference type="Proteomes" id="UP000075476">
    <property type="component" value="Unassembled WGS sequence"/>
</dbReference>
<comment type="caution">
    <text evidence="2">The sequence shown here is derived from an EMBL/GenBank/DDBJ whole genome shotgun (WGS) entry which is preliminary data.</text>
</comment>
<dbReference type="EMBL" id="LOMO01000001">
    <property type="protein sequence ID" value="KXY51044.1"/>
    <property type="molecule type" value="Genomic_DNA"/>
</dbReference>
<dbReference type="RefSeq" id="WP_061662385.1">
    <property type="nucleotide sequence ID" value="NZ_LOMO01000001.1"/>
</dbReference>
<dbReference type="Pfam" id="PF18066">
    <property type="entry name" value="Phage_ABA_S"/>
    <property type="match status" value="1"/>
</dbReference>
<organism evidence="2 3">
    <name type="scientific">Bacillus cereus</name>
    <dbReference type="NCBI Taxonomy" id="1396"/>
    <lineage>
        <taxon>Bacteria</taxon>
        <taxon>Bacillati</taxon>
        <taxon>Bacillota</taxon>
        <taxon>Bacilli</taxon>
        <taxon>Bacillales</taxon>
        <taxon>Bacillaceae</taxon>
        <taxon>Bacillus</taxon>
        <taxon>Bacillus cereus group</taxon>
    </lineage>
</organism>
<evidence type="ECO:0000313" key="2">
    <source>
        <dbReference type="EMBL" id="KXY51044.1"/>
    </source>
</evidence>
<name>A0A9X0MJP6_BACCE</name>
<proteinExistence type="predicted"/>
<dbReference type="Gene3D" id="3.30.2120.10">
    <property type="entry name" value="Bacillus phage protein-like"/>
    <property type="match status" value="1"/>
</dbReference>
<accession>A0A9X0MJP6</accession>
<dbReference type="AlphaFoldDB" id="A0A9X0MJP6"/>
<evidence type="ECO:0000259" key="1">
    <source>
        <dbReference type="Pfam" id="PF18066"/>
    </source>
</evidence>
<dbReference type="InterPro" id="IPR041270">
    <property type="entry name" value="Phage_ABA_S"/>
</dbReference>
<sequence>MKNRELHILIAEQVMGWKVETAPDGSEFFDTGIFCEGRDIDDVGILEKDNLNVFKPTKKLQDAWLVIEKMRKDYHFNFSLTTPEEGSLKTKCYFKLGDIEVSAVCETVQMAICESALLAINALTKSVLNGKEE</sequence>
<dbReference type="InterPro" id="IPR028985">
    <property type="entry name" value="Bacillus_phage_prot-like"/>
</dbReference>
<reference evidence="2 3" key="1">
    <citation type="submission" date="2015-12" db="EMBL/GenBank/DDBJ databases">
        <title>Bacillus cereus Group isolate.</title>
        <authorList>
            <person name="Kovac J."/>
        </authorList>
    </citation>
    <scope>NUCLEOTIDE SEQUENCE [LARGE SCALE GENOMIC DNA]</scope>
    <source>
        <strain evidence="2 3">FSL K6-0073</strain>
    </source>
</reference>
<evidence type="ECO:0000313" key="3">
    <source>
        <dbReference type="Proteomes" id="UP000075476"/>
    </source>
</evidence>